<proteinExistence type="predicted"/>
<dbReference type="STRING" id="984262.SGRA_0190"/>
<dbReference type="EMBL" id="CP002831">
    <property type="protein sequence ID" value="AFC22931.1"/>
    <property type="molecule type" value="Genomic_DNA"/>
</dbReference>
<dbReference type="Proteomes" id="UP000007519">
    <property type="component" value="Chromosome"/>
</dbReference>
<organism evidence="1 2">
    <name type="scientific">Saprospira grandis (strain Lewin)</name>
    <dbReference type="NCBI Taxonomy" id="984262"/>
    <lineage>
        <taxon>Bacteria</taxon>
        <taxon>Pseudomonadati</taxon>
        <taxon>Bacteroidota</taxon>
        <taxon>Saprospiria</taxon>
        <taxon>Saprospirales</taxon>
        <taxon>Saprospiraceae</taxon>
        <taxon>Saprospira</taxon>
    </lineage>
</organism>
<reference evidence="1 2" key="1">
    <citation type="journal article" date="2012" name="Stand. Genomic Sci.">
        <title>Complete genome sequencing and analysis of Saprospira grandis str. Lewin, a predatory marine bacterium.</title>
        <authorList>
            <person name="Saw J.H."/>
            <person name="Yuryev A."/>
            <person name="Kanbe M."/>
            <person name="Hou S."/>
            <person name="Young A.G."/>
            <person name="Aizawa S."/>
            <person name="Alam M."/>
        </authorList>
    </citation>
    <scope>NUCLEOTIDE SEQUENCE [LARGE SCALE GENOMIC DNA]</scope>
    <source>
        <strain evidence="1 2">Lewin</strain>
    </source>
</reference>
<gene>
    <name evidence="1" type="ordered locus">SGRA_0190</name>
</gene>
<dbReference type="HOGENOM" id="CLU_2755549_0_0_10"/>
<accession>H6L559</accession>
<keyword evidence="2" id="KW-1185">Reference proteome</keyword>
<evidence type="ECO:0000313" key="2">
    <source>
        <dbReference type="Proteomes" id="UP000007519"/>
    </source>
</evidence>
<name>H6L559_SAPGL</name>
<evidence type="ECO:0000313" key="1">
    <source>
        <dbReference type="EMBL" id="AFC22931.1"/>
    </source>
</evidence>
<dbReference type="KEGG" id="sgn:SGRA_0190"/>
<protein>
    <submittedName>
        <fullName evidence="1">Uncharacterized protein</fullName>
    </submittedName>
</protein>
<sequence>MIFWGCPCGLRPWVGPLRSSQVCSALRRCAPWSAAFGGPAPAPQPGGAAPAYSFIIGLGAKARGKVGKLG</sequence>
<dbReference type="AlphaFoldDB" id="H6L559"/>